<dbReference type="GeneID" id="93979955"/>
<evidence type="ECO:0000313" key="3">
    <source>
        <dbReference type="Proteomes" id="UP000577386"/>
    </source>
</evidence>
<accession>A0A7W3NKM2</accession>
<reference evidence="2 3" key="1">
    <citation type="submission" date="2020-08" db="EMBL/GenBank/DDBJ databases">
        <title>Sequencing the genomes of 1000 actinobacteria strains.</title>
        <authorList>
            <person name="Klenk H.-P."/>
        </authorList>
    </citation>
    <scope>NUCLEOTIDE SEQUENCE [LARGE SCALE GENOMIC DNA]</scope>
    <source>
        <strain evidence="2 3">DSM 41827</strain>
    </source>
</reference>
<proteinExistence type="predicted"/>
<dbReference type="Proteomes" id="UP000577386">
    <property type="component" value="Unassembled WGS sequence"/>
</dbReference>
<organism evidence="2 3">
    <name type="scientific">Streptomyces murinus</name>
    <dbReference type="NCBI Taxonomy" id="33900"/>
    <lineage>
        <taxon>Bacteria</taxon>
        <taxon>Bacillati</taxon>
        <taxon>Actinomycetota</taxon>
        <taxon>Actinomycetes</taxon>
        <taxon>Kitasatosporales</taxon>
        <taxon>Streptomycetaceae</taxon>
        <taxon>Streptomyces</taxon>
    </lineage>
</organism>
<name>A0A7W3NKM2_STRMR</name>
<gene>
    <name evidence="2" type="ORF">HDA42_001426</name>
</gene>
<dbReference type="RefSeq" id="WP_182775104.1">
    <property type="nucleotide sequence ID" value="NZ_BAAAHW010000019.1"/>
</dbReference>
<protein>
    <submittedName>
        <fullName evidence="2">Uncharacterized protein</fullName>
    </submittedName>
</protein>
<dbReference type="EMBL" id="JACJIJ010000002">
    <property type="protein sequence ID" value="MBA9052248.1"/>
    <property type="molecule type" value="Genomic_DNA"/>
</dbReference>
<keyword evidence="3" id="KW-1185">Reference proteome</keyword>
<comment type="caution">
    <text evidence="2">The sequence shown here is derived from an EMBL/GenBank/DDBJ whole genome shotgun (WGS) entry which is preliminary data.</text>
</comment>
<dbReference type="AlphaFoldDB" id="A0A7W3NKM2"/>
<feature type="region of interest" description="Disordered" evidence="1">
    <location>
        <begin position="53"/>
        <end position="84"/>
    </location>
</feature>
<sequence length="141" mass="15641">MELQPGHGATGLVETLKAERFQASSRDHRVTEAFRRWSTCMARQGYRVKDPLNAAPASMSRPAPTPAEIKQARPRRTPHASVPPTWSGTWFAVESAHQLGVVKQHARDLDRAAAARRTLAARVHRLLEQYGAGAHHVPGRR</sequence>
<evidence type="ECO:0000313" key="2">
    <source>
        <dbReference type="EMBL" id="MBA9052248.1"/>
    </source>
</evidence>
<evidence type="ECO:0000256" key="1">
    <source>
        <dbReference type="SAM" id="MobiDB-lite"/>
    </source>
</evidence>